<protein>
    <submittedName>
        <fullName evidence="1">Uncharacterized protein</fullName>
    </submittedName>
</protein>
<gene>
    <name evidence="1" type="ORF">TGAM01_v206811</name>
</gene>
<reference evidence="1 2" key="1">
    <citation type="journal article" date="2016" name="Genome Announc.">
        <title>Draft Whole-Genome Sequence of Trichoderma gamsii T6085, a Promising Biocontrol Agent of Fusarium Head Blight on Wheat.</title>
        <authorList>
            <person name="Baroncelli R."/>
            <person name="Zapparata A."/>
            <person name="Piaggeschi G."/>
            <person name="Sarrocco S."/>
            <person name="Vannacci G."/>
        </authorList>
    </citation>
    <scope>NUCLEOTIDE SEQUENCE [LARGE SCALE GENOMIC DNA]</scope>
    <source>
        <strain evidence="1 2">T6085</strain>
    </source>
</reference>
<dbReference type="AlphaFoldDB" id="A0A2P4ZJJ6"/>
<keyword evidence="2" id="KW-1185">Reference proteome</keyword>
<name>A0A2P4ZJJ6_9HYPO</name>
<dbReference type="RefSeq" id="XP_024405339.1">
    <property type="nucleotide sequence ID" value="XM_024549953.1"/>
</dbReference>
<proteinExistence type="predicted"/>
<accession>A0A2P4ZJJ6</accession>
<evidence type="ECO:0000313" key="1">
    <source>
        <dbReference type="EMBL" id="PON24479.1"/>
    </source>
</evidence>
<dbReference type="EMBL" id="JPDN02000023">
    <property type="protein sequence ID" value="PON24479.1"/>
    <property type="molecule type" value="Genomic_DNA"/>
</dbReference>
<evidence type="ECO:0000313" key="2">
    <source>
        <dbReference type="Proteomes" id="UP000054821"/>
    </source>
</evidence>
<dbReference type="Proteomes" id="UP000054821">
    <property type="component" value="Unassembled WGS sequence"/>
</dbReference>
<dbReference type="GeneID" id="36347664"/>
<sequence length="89" mass="10105">MKRHLRRSAISKHSTPRQIHALVRQYRNRSIRAPTGKHISLQQSGLSDGAKLRFRHIPLVHPPIQAQCRYAHRQSRLGICLGSPTQAGI</sequence>
<comment type="caution">
    <text evidence="1">The sequence shown here is derived from an EMBL/GenBank/DDBJ whole genome shotgun (WGS) entry which is preliminary data.</text>
</comment>
<organism evidence="1 2">
    <name type="scientific">Trichoderma gamsii</name>
    <dbReference type="NCBI Taxonomy" id="398673"/>
    <lineage>
        <taxon>Eukaryota</taxon>
        <taxon>Fungi</taxon>
        <taxon>Dikarya</taxon>
        <taxon>Ascomycota</taxon>
        <taxon>Pezizomycotina</taxon>
        <taxon>Sordariomycetes</taxon>
        <taxon>Hypocreomycetidae</taxon>
        <taxon>Hypocreales</taxon>
        <taxon>Hypocreaceae</taxon>
        <taxon>Trichoderma</taxon>
    </lineage>
</organism>